<reference evidence="2 3" key="1">
    <citation type="submission" date="2011-02" db="EMBL/GenBank/DDBJ databases">
        <title>The Genome Sequence of Sphaeroforma arctica JP610.</title>
        <authorList>
            <consortium name="The Broad Institute Genome Sequencing Platform"/>
            <person name="Russ C."/>
            <person name="Cuomo C."/>
            <person name="Young S.K."/>
            <person name="Zeng Q."/>
            <person name="Gargeya S."/>
            <person name="Alvarado L."/>
            <person name="Berlin A."/>
            <person name="Chapman S.B."/>
            <person name="Chen Z."/>
            <person name="Freedman E."/>
            <person name="Gellesch M."/>
            <person name="Goldberg J."/>
            <person name="Griggs A."/>
            <person name="Gujja S."/>
            <person name="Heilman E."/>
            <person name="Heiman D."/>
            <person name="Howarth C."/>
            <person name="Mehta T."/>
            <person name="Neiman D."/>
            <person name="Pearson M."/>
            <person name="Roberts A."/>
            <person name="Saif S."/>
            <person name="Shea T."/>
            <person name="Shenoy N."/>
            <person name="Sisk P."/>
            <person name="Stolte C."/>
            <person name="Sykes S."/>
            <person name="White J."/>
            <person name="Yandava C."/>
            <person name="Burger G."/>
            <person name="Gray M.W."/>
            <person name="Holland P.W.H."/>
            <person name="King N."/>
            <person name="Lang F.B.F."/>
            <person name="Roger A.J."/>
            <person name="Ruiz-Trillo I."/>
            <person name="Haas B."/>
            <person name="Nusbaum C."/>
            <person name="Birren B."/>
        </authorList>
    </citation>
    <scope>NUCLEOTIDE SEQUENCE [LARGE SCALE GENOMIC DNA]</scope>
    <source>
        <strain evidence="2 3">JP610</strain>
    </source>
</reference>
<dbReference type="Proteomes" id="UP000054560">
    <property type="component" value="Unassembled WGS sequence"/>
</dbReference>
<protein>
    <submittedName>
        <fullName evidence="2">Uncharacterized protein</fullName>
    </submittedName>
</protein>
<dbReference type="AlphaFoldDB" id="A0A0L0F6Y1"/>
<gene>
    <name evidence="2" type="ORF">SARC_14969</name>
</gene>
<keyword evidence="3" id="KW-1185">Reference proteome</keyword>
<name>A0A0L0F6Y1_9EUKA</name>
<feature type="non-terminal residue" evidence="2">
    <location>
        <position position="209"/>
    </location>
</feature>
<evidence type="ECO:0000256" key="1">
    <source>
        <dbReference type="SAM" id="MobiDB-lite"/>
    </source>
</evidence>
<feature type="compositionally biased region" description="Polar residues" evidence="1">
    <location>
        <begin position="166"/>
        <end position="177"/>
    </location>
</feature>
<feature type="region of interest" description="Disordered" evidence="1">
    <location>
        <begin position="163"/>
        <end position="184"/>
    </location>
</feature>
<dbReference type="EMBL" id="KQ246984">
    <property type="protein sequence ID" value="KNC72475.1"/>
    <property type="molecule type" value="Genomic_DNA"/>
</dbReference>
<dbReference type="RefSeq" id="XP_014146377.1">
    <property type="nucleotide sequence ID" value="XM_014290902.1"/>
</dbReference>
<evidence type="ECO:0000313" key="3">
    <source>
        <dbReference type="Proteomes" id="UP000054560"/>
    </source>
</evidence>
<accession>A0A0L0F6Y1</accession>
<dbReference type="GeneID" id="25915473"/>
<proteinExistence type="predicted"/>
<organism evidence="2 3">
    <name type="scientific">Sphaeroforma arctica JP610</name>
    <dbReference type="NCBI Taxonomy" id="667725"/>
    <lineage>
        <taxon>Eukaryota</taxon>
        <taxon>Ichthyosporea</taxon>
        <taxon>Ichthyophonida</taxon>
        <taxon>Sphaeroforma</taxon>
    </lineage>
</organism>
<sequence length="209" mass="22539">MPDSIEPDAPIADVVVNEDVHQDKDTRVQAYEPMDEDINIKENLADITENVSAVGASILATLSPSSGRISTDARGHTLTDSQVGDIPDVVVVGTSAVTSAAGYPRSTDHSRSNIDDLSYRQNVNRNIAIGADTGGIRRPSADPEVRTNMKFVRSGSGRAISEHHTSMSNSIGNQSNNKRSDMRIPRDYLPSGCVKFMTVELDEANVLMV</sequence>
<evidence type="ECO:0000313" key="2">
    <source>
        <dbReference type="EMBL" id="KNC72475.1"/>
    </source>
</evidence>